<dbReference type="InterPro" id="IPR002142">
    <property type="entry name" value="Peptidase_S49"/>
</dbReference>
<dbReference type="GO" id="GO:0008233">
    <property type="term" value="F:peptidase activity"/>
    <property type="evidence" value="ECO:0007669"/>
    <property type="project" value="InterPro"/>
</dbReference>
<proteinExistence type="predicted"/>
<accession>A0A167HTY9</accession>
<evidence type="ECO:0000313" key="4">
    <source>
        <dbReference type="Proteomes" id="UP000076486"/>
    </source>
</evidence>
<comment type="caution">
    <text evidence="3">The sequence shown here is derived from an EMBL/GenBank/DDBJ whole genome shotgun (WGS) entry which is preliminary data.</text>
</comment>
<reference evidence="3 4" key="1">
    <citation type="submission" date="2013-07" db="EMBL/GenBank/DDBJ databases">
        <title>Comparative Genomic and Metabolomic Analysis of Twelve Strains of Pseudoalteromonas luteoviolacea.</title>
        <authorList>
            <person name="Vynne N.G."/>
            <person name="Mansson M."/>
            <person name="Gram L."/>
        </authorList>
    </citation>
    <scope>NUCLEOTIDE SEQUENCE [LARGE SCALE GENOMIC DNA]</scope>
    <source>
        <strain evidence="3 4">CPMOR-1</strain>
    </source>
</reference>
<feature type="compositionally biased region" description="Basic and acidic residues" evidence="1">
    <location>
        <begin position="199"/>
        <end position="217"/>
    </location>
</feature>
<dbReference type="Pfam" id="PF01343">
    <property type="entry name" value="Peptidase_S49"/>
    <property type="match status" value="1"/>
</dbReference>
<feature type="compositionally biased region" description="Basic and acidic residues" evidence="1">
    <location>
        <begin position="157"/>
        <end position="171"/>
    </location>
</feature>
<sequence length="217" mass="22937">LPKEVQGRIKSRLDKSRDEFAQLVSDGISISKSAVLDTEAQVFTGQEAIDIGFADKLVNGQEAVPLLLDVIKSNNSIGVSMSTDNNPPETAKTGADSQLTQSDLDAAKAEGAKMERERISAILNSDEAKSRTKMATHLALSTSMSSDEALGLLKVSAKEDGQAGDIAKEDDIGAALDGAMSDEEQPDLDTSGDADELSDTEKEEQALLAAHDKVFGK</sequence>
<dbReference type="RefSeq" id="WP_196766466.1">
    <property type="nucleotide sequence ID" value="NZ_AUYC01000076.1"/>
</dbReference>
<dbReference type="AlphaFoldDB" id="A0A167HTY9"/>
<gene>
    <name evidence="3" type="ORF">N473_26360</name>
</gene>
<dbReference type="Proteomes" id="UP000076486">
    <property type="component" value="Unassembled WGS sequence"/>
</dbReference>
<feature type="domain" description="Peptidase S49" evidence="2">
    <location>
        <begin position="2"/>
        <end position="64"/>
    </location>
</feature>
<feature type="compositionally biased region" description="Acidic residues" evidence="1">
    <location>
        <begin position="180"/>
        <end position="198"/>
    </location>
</feature>
<dbReference type="GO" id="GO:0006508">
    <property type="term" value="P:proteolysis"/>
    <property type="evidence" value="ECO:0007669"/>
    <property type="project" value="InterPro"/>
</dbReference>
<feature type="region of interest" description="Disordered" evidence="1">
    <location>
        <begin position="157"/>
        <end position="217"/>
    </location>
</feature>
<protein>
    <recommendedName>
        <fullName evidence="2">Peptidase S49 domain-containing protein</fullName>
    </recommendedName>
</protein>
<evidence type="ECO:0000256" key="1">
    <source>
        <dbReference type="SAM" id="MobiDB-lite"/>
    </source>
</evidence>
<dbReference type="PATRIC" id="fig|1365248.3.peg.4908"/>
<organism evidence="3 4">
    <name type="scientific">Pseudoalteromonas luteoviolacea CPMOR-1</name>
    <dbReference type="NCBI Taxonomy" id="1365248"/>
    <lineage>
        <taxon>Bacteria</taxon>
        <taxon>Pseudomonadati</taxon>
        <taxon>Pseudomonadota</taxon>
        <taxon>Gammaproteobacteria</taxon>
        <taxon>Alteromonadales</taxon>
        <taxon>Pseudoalteromonadaceae</taxon>
        <taxon>Pseudoalteromonas</taxon>
    </lineage>
</organism>
<evidence type="ECO:0000313" key="3">
    <source>
        <dbReference type="EMBL" id="KZN58527.1"/>
    </source>
</evidence>
<evidence type="ECO:0000259" key="2">
    <source>
        <dbReference type="Pfam" id="PF01343"/>
    </source>
</evidence>
<feature type="non-terminal residue" evidence="3">
    <location>
        <position position="1"/>
    </location>
</feature>
<dbReference type="EMBL" id="AUYC01000076">
    <property type="protein sequence ID" value="KZN58527.1"/>
    <property type="molecule type" value="Genomic_DNA"/>
</dbReference>
<name>A0A167HTY9_9GAMM</name>